<name>A0ABZ1T0F1_9ACTN</name>
<accession>A0ABZ1T0F1</accession>
<feature type="compositionally biased region" description="Low complexity" evidence="6">
    <location>
        <begin position="490"/>
        <end position="506"/>
    </location>
</feature>
<dbReference type="PROSITE" id="PS50011">
    <property type="entry name" value="PROTEIN_KINASE_DOM"/>
    <property type="match status" value="1"/>
</dbReference>
<evidence type="ECO:0000256" key="6">
    <source>
        <dbReference type="SAM" id="MobiDB-lite"/>
    </source>
</evidence>
<dbReference type="RefSeq" id="WP_168065616.1">
    <property type="nucleotide sequence ID" value="NZ_CP108085.1"/>
</dbReference>
<keyword evidence="4 5" id="KW-0067">ATP-binding</keyword>
<keyword evidence="1" id="KW-0808">Transferase</keyword>
<dbReference type="InterPro" id="IPR011009">
    <property type="entry name" value="Kinase-like_dom_sf"/>
</dbReference>
<dbReference type="InterPro" id="IPR008271">
    <property type="entry name" value="Ser/Thr_kinase_AS"/>
</dbReference>
<dbReference type="Proteomes" id="UP001432011">
    <property type="component" value="Chromosome"/>
</dbReference>
<keyword evidence="2 5" id="KW-0547">Nucleotide-binding</keyword>
<organism evidence="9 10">
    <name type="scientific">Microbispora hainanensis</name>
    <dbReference type="NCBI Taxonomy" id="568844"/>
    <lineage>
        <taxon>Bacteria</taxon>
        <taxon>Bacillati</taxon>
        <taxon>Actinomycetota</taxon>
        <taxon>Actinomycetes</taxon>
        <taxon>Streptosporangiales</taxon>
        <taxon>Streptosporangiaceae</taxon>
        <taxon>Microbispora</taxon>
    </lineage>
</organism>
<keyword evidence="7" id="KW-0472">Membrane</keyword>
<proteinExistence type="predicted"/>
<evidence type="ECO:0000313" key="10">
    <source>
        <dbReference type="Proteomes" id="UP001432011"/>
    </source>
</evidence>
<dbReference type="PANTHER" id="PTHR43289:SF34">
    <property type="entry name" value="SERINE_THREONINE-PROTEIN KINASE YBDM-RELATED"/>
    <property type="match status" value="1"/>
</dbReference>
<gene>
    <name evidence="9" type="ORF">OG913_15040</name>
</gene>
<feature type="domain" description="Protein kinase" evidence="8">
    <location>
        <begin position="18"/>
        <end position="274"/>
    </location>
</feature>
<evidence type="ECO:0000313" key="9">
    <source>
        <dbReference type="EMBL" id="WUP78252.1"/>
    </source>
</evidence>
<feature type="binding site" evidence="5">
    <location>
        <position position="46"/>
    </location>
    <ligand>
        <name>ATP</name>
        <dbReference type="ChEBI" id="CHEBI:30616"/>
    </ligand>
</feature>
<protein>
    <submittedName>
        <fullName evidence="9">Protein kinase</fullName>
    </submittedName>
</protein>
<evidence type="ECO:0000256" key="7">
    <source>
        <dbReference type="SAM" id="Phobius"/>
    </source>
</evidence>
<dbReference type="InterPro" id="IPR017441">
    <property type="entry name" value="Protein_kinase_ATP_BS"/>
</dbReference>
<feature type="compositionally biased region" description="Low complexity" evidence="6">
    <location>
        <begin position="397"/>
        <end position="408"/>
    </location>
</feature>
<feature type="compositionally biased region" description="Low complexity" evidence="6">
    <location>
        <begin position="319"/>
        <end position="349"/>
    </location>
</feature>
<keyword evidence="10" id="KW-1185">Reference proteome</keyword>
<dbReference type="PROSITE" id="PS00108">
    <property type="entry name" value="PROTEIN_KINASE_ST"/>
    <property type="match status" value="1"/>
</dbReference>
<evidence type="ECO:0000256" key="3">
    <source>
        <dbReference type="ARBA" id="ARBA00022777"/>
    </source>
</evidence>
<sequence length="689" mass="70702">MRTFETLREDDPQQVGPFRIEARLGEGGMGRVYFGRSRSGRAVAVKVVRPELAGDADFRRRFDREIATARKVNGFFTAGVVDADPQGSPPWLATAYVPGLSLEDAVDEHGPWPEESVLALAAGLAEALESIHAAGVVHRDLKPSNVLLADDGPRVIDFGISLAAEGGSLTKTGITMGSPGFMSPEQLKGTRVGPASDVFCLGLVLAFAATGSGPFGQGSWQGLWYRIVHEEPALDGLPPAVRPLVARCLAKEPEERPTVSAVLNELAGSGRDFASPIQQGRWLPPDVAQAVRTRVAPAVAPTRTLTTSSETPRSPLFDGPGAAAPGPATPAGPGAAAYGPGPGPMAHGPRTPDEPRAAAHGAVAPGPGTPGGPGAAAPRVVINGPGMLDGPGAAAYGPGMLDGPRRGMPGPGTPRGPETPGAPETPGVPGTPHPHMAGPPGGPRAGGGSAPPVNAPGPQAAFPAPGPPYSRPAPYPAGATPHPAGPVPHPAGAAPYSARRPAQPYAPQVPPAPGPRRPRRYPAWLRRTTRAWLVLCVLLVAVAAVCEVGMGISATPRRISSDGSALTVTLNPTLKPAIYVSDASPDPRCRVENGSGRNVRLVRPAASYRPFTTSDTKWRLLYEIRPPKAGSYTVTCSGDDTVFGVGAAPSPGTRGISAAAVALLVLLAVFGAPTLLVVALITRKRRPAS</sequence>
<feature type="transmembrane region" description="Helical" evidence="7">
    <location>
        <begin position="656"/>
        <end position="681"/>
    </location>
</feature>
<keyword evidence="3 9" id="KW-0418">Kinase</keyword>
<keyword evidence="7" id="KW-0812">Transmembrane</keyword>
<dbReference type="Pfam" id="PF00069">
    <property type="entry name" value="Pkinase"/>
    <property type="match status" value="1"/>
</dbReference>
<feature type="compositionally biased region" description="Pro residues" evidence="6">
    <location>
        <begin position="464"/>
        <end position="475"/>
    </location>
</feature>
<feature type="compositionally biased region" description="Low complexity" evidence="6">
    <location>
        <begin position="450"/>
        <end position="463"/>
    </location>
</feature>
<evidence type="ECO:0000256" key="4">
    <source>
        <dbReference type="ARBA" id="ARBA00022840"/>
    </source>
</evidence>
<dbReference type="EMBL" id="CP108085">
    <property type="protein sequence ID" value="WUP78252.1"/>
    <property type="molecule type" value="Genomic_DNA"/>
</dbReference>
<keyword evidence="7" id="KW-1133">Transmembrane helix</keyword>
<evidence type="ECO:0000256" key="1">
    <source>
        <dbReference type="ARBA" id="ARBA00022679"/>
    </source>
</evidence>
<dbReference type="InterPro" id="IPR000719">
    <property type="entry name" value="Prot_kinase_dom"/>
</dbReference>
<dbReference type="SMART" id="SM00220">
    <property type="entry name" value="S_TKc"/>
    <property type="match status" value="1"/>
</dbReference>
<evidence type="ECO:0000259" key="8">
    <source>
        <dbReference type="PROSITE" id="PS50011"/>
    </source>
</evidence>
<evidence type="ECO:0000256" key="5">
    <source>
        <dbReference type="PROSITE-ProRule" id="PRU10141"/>
    </source>
</evidence>
<feature type="region of interest" description="Disordered" evidence="6">
    <location>
        <begin position="298"/>
        <end position="517"/>
    </location>
</feature>
<reference evidence="9" key="1">
    <citation type="submission" date="2022-10" db="EMBL/GenBank/DDBJ databases">
        <title>The complete genomes of actinobacterial strains from the NBC collection.</title>
        <authorList>
            <person name="Joergensen T.S."/>
            <person name="Alvarez Arevalo M."/>
            <person name="Sterndorff E.B."/>
            <person name="Faurdal D."/>
            <person name="Vuksanovic O."/>
            <person name="Mourched A.-S."/>
            <person name="Charusanti P."/>
            <person name="Shaw S."/>
            <person name="Blin K."/>
            <person name="Weber T."/>
        </authorList>
    </citation>
    <scope>NUCLEOTIDE SEQUENCE</scope>
    <source>
        <strain evidence="9">NBC_00254</strain>
    </source>
</reference>
<dbReference type="GO" id="GO:0016301">
    <property type="term" value="F:kinase activity"/>
    <property type="evidence" value="ECO:0007669"/>
    <property type="project" value="UniProtKB-KW"/>
</dbReference>
<dbReference type="PROSITE" id="PS00107">
    <property type="entry name" value="PROTEIN_KINASE_ATP"/>
    <property type="match status" value="1"/>
</dbReference>
<dbReference type="Gene3D" id="1.10.510.10">
    <property type="entry name" value="Transferase(Phosphotransferase) domain 1"/>
    <property type="match status" value="1"/>
</dbReference>
<feature type="compositionally biased region" description="Low complexity" evidence="6">
    <location>
        <begin position="415"/>
        <end position="438"/>
    </location>
</feature>
<dbReference type="CDD" id="cd14014">
    <property type="entry name" value="STKc_PknB_like"/>
    <property type="match status" value="1"/>
</dbReference>
<dbReference type="PANTHER" id="PTHR43289">
    <property type="entry name" value="MITOGEN-ACTIVATED PROTEIN KINASE KINASE KINASE 20-RELATED"/>
    <property type="match status" value="1"/>
</dbReference>
<evidence type="ECO:0000256" key="2">
    <source>
        <dbReference type="ARBA" id="ARBA00022741"/>
    </source>
</evidence>
<dbReference type="SUPFAM" id="SSF56112">
    <property type="entry name" value="Protein kinase-like (PK-like)"/>
    <property type="match status" value="1"/>
</dbReference>
<dbReference type="Gene3D" id="3.30.200.20">
    <property type="entry name" value="Phosphorylase Kinase, domain 1"/>
    <property type="match status" value="1"/>
</dbReference>